<reference evidence="2 3" key="1">
    <citation type="submission" date="2024-09" db="EMBL/GenBank/DDBJ databases">
        <title>Genome sequencing and assembly of Phytophthora oleae, isolate VK10A, causative agent of rot of olive drupes.</title>
        <authorList>
            <person name="Conti Taguali S."/>
            <person name="Riolo M."/>
            <person name="La Spada F."/>
            <person name="Cacciola S.O."/>
            <person name="Dionisio G."/>
        </authorList>
    </citation>
    <scope>NUCLEOTIDE SEQUENCE [LARGE SCALE GENOMIC DNA]</scope>
    <source>
        <strain evidence="2 3">VK10A</strain>
    </source>
</reference>
<gene>
    <name evidence="2" type="ORF">V7S43_007111</name>
</gene>
<evidence type="ECO:0000256" key="1">
    <source>
        <dbReference type="SAM" id="Phobius"/>
    </source>
</evidence>
<comment type="caution">
    <text evidence="2">The sequence shown here is derived from an EMBL/GenBank/DDBJ whole genome shotgun (WGS) entry which is preliminary data.</text>
</comment>
<proteinExistence type="predicted"/>
<evidence type="ECO:0000313" key="3">
    <source>
        <dbReference type="Proteomes" id="UP001632037"/>
    </source>
</evidence>
<keyword evidence="1" id="KW-0472">Membrane</keyword>
<keyword evidence="1" id="KW-0812">Transmembrane</keyword>
<accession>A0ABD3FMD0</accession>
<sequence length="129" mass="14912">MLYTTKCLVLTAYLEALILLLYGNYMLVMVHFPNAKYHTELRNVTRQNVNYTATVVFVFGLLQVVSFLLFAVLIKRKCGMNVLYQLAFVLETQMPLVQGKLMIWMLVTLACRIVHCGADYSFDFVWISK</sequence>
<feature type="transmembrane region" description="Helical" evidence="1">
    <location>
        <begin position="52"/>
        <end position="74"/>
    </location>
</feature>
<evidence type="ECO:0008006" key="4">
    <source>
        <dbReference type="Google" id="ProtNLM"/>
    </source>
</evidence>
<evidence type="ECO:0000313" key="2">
    <source>
        <dbReference type="EMBL" id="KAL3667557.1"/>
    </source>
</evidence>
<name>A0ABD3FMD0_9STRA</name>
<keyword evidence="1" id="KW-1133">Transmembrane helix</keyword>
<dbReference type="Proteomes" id="UP001632037">
    <property type="component" value="Unassembled WGS sequence"/>
</dbReference>
<protein>
    <recommendedName>
        <fullName evidence="4">THH1/TOM1/TOM3 domain-containing protein</fullName>
    </recommendedName>
</protein>
<keyword evidence="3" id="KW-1185">Reference proteome</keyword>
<dbReference type="EMBL" id="JBIMZQ010000013">
    <property type="protein sequence ID" value="KAL3667557.1"/>
    <property type="molecule type" value="Genomic_DNA"/>
</dbReference>
<dbReference type="AlphaFoldDB" id="A0ABD3FMD0"/>
<feature type="transmembrane region" description="Helical" evidence="1">
    <location>
        <begin position="12"/>
        <end position="32"/>
    </location>
</feature>
<organism evidence="2 3">
    <name type="scientific">Phytophthora oleae</name>
    <dbReference type="NCBI Taxonomy" id="2107226"/>
    <lineage>
        <taxon>Eukaryota</taxon>
        <taxon>Sar</taxon>
        <taxon>Stramenopiles</taxon>
        <taxon>Oomycota</taxon>
        <taxon>Peronosporomycetes</taxon>
        <taxon>Peronosporales</taxon>
        <taxon>Peronosporaceae</taxon>
        <taxon>Phytophthora</taxon>
    </lineage>
</organism>